<evidence type="ECO:0000313" key="11">
    <source>
        <dbReference type="EMBL" id="CAG8733615.1"/>
    </source>
</evidence>
<evidence type="ECO:0000313" key="12">
    <source>
        <dbReference type="Proteomes" id="UP000789342"/>
    </source>
</evidence>
<dbReference type="Pfam" id="PF05486">
    <property type="entry name" value="SRP9-21"/>
    <property type="match status" value="1"/>
</dbReference>
<dbReference type="InterPro" id="IPR039914">
    <property type="entry name" value="SRP9-like"/>
</dbReference>
<gene>
    <name evidence="11" type="ORF">AMORRO_LOCUS14207</name>
</gene>
<dbReference type="GO" id="GO:0006614">
    <property type="term" value="P:SRP-dependent cotranslational protein targeting to membrane"/>
    <property type="evidence" value="ECO:0007669"/>
    <property type="project" value="InterPro"/>
</dbReference>
<feature type="compositionally biased region" description="Low complexity" evidence="9">
    <location>
        <begin position="118"/>
        <end position="130"/>
    </location>
</feature>
<comment type="caution">
    <text evidence="11">The sequence shown here is derived from an EMBL/GenBank/DDBJ whole genome shotgun (WGS) entry which is preliminary data.</text>
</comment>
<comment type="subcellular location">
    <subcellularLocation>
        <location evidence="1">Cytoplasm</location>
    </subcellularLocation>
</comment>
<evidence type="ECO:0000256" key="1">
    <source>
        <dbReference type="ARBA" id="ARBA00004496"/>
    </source>
</evidence>
<comment type="function">
    <text evidence="8">Component of the signal recognition particle (SRP) complex, a ribonucleoprotein complex that mediates the cotranslational targeting of secretory and membrane proteins to the endoplasmic reticulum (ER). SRP9 together with SRP14 and the Alu portion of the SRP RNA, constitutes the elongation arrest domain of SRP. The complex of SRP9 and SRP14 is required for SRP RNA binding.</text>
</comment>
<feature type="region of interest" description="Disordered" evidence="9">
    <location>
        <begin position="82"/>
        <end position="144"/>
    </location>
</feature>
<evidence type="ECO:0000256" key="6">
    <source>
        <dbReference type="ARBA" id="ARBA00023135"/>
    </source>
</evidence>
<evidence type="ECO:0000256" key="2">
    <source>
        <dbReference type="ARBA" id="ARBA00009193"/>
    </source>
</evidence>
<dbReference type="GO" id="GO:0005829">
    <property type="term" value="C:cytosol"/>
    <property type="evidence" value="ECO:0007669"/>
    <property type="project" value="UniProtKB-ARBA"/>
</dbReference>
<dbReference type="Proteomes" id="UP000789342">
    <property type="component" value="Unassembled WGS sequence"/>
</dbReference>
<keyword evidence="4" id="KW-0963">Cytoplasm</keyword>
<evidence type="ECO:0000256" key="8">
    <source>
        <dbReference type="ARBA" id="ARBA00045462"/>
    </source>
</evidence>
<sequence>FSSFSILTSMVYINDWNEYQEAVEQLYLNSPKKTRYVTSWRHSTGQLVMKVTDDSLVLKYRTDQATDLKKFERLNRSMMLKMQNRKEPNESEIATSSGTIQSQQLTQVSDQTTEVIPATESAAGTSSGASNQQPSSKKKGKKGR</sequence>
<proteinExistence type="inferred from homology"/>
<dbReference type="Gene3D" id="3.30.720.10">
    <property type="entry name" value="Signal recognition particle alu RNA binding heterodimer, srp9/1"/>
    <property type="match status" value="1"/>
</dbReference>
<keyword evidence="12" id="KW-1185">Reference proteome</keyword>
<accession>A0A9N9IGW1</accession>
<comment type="similarity">
    <text evidence="2">Belongs to the SRP9 family.</text>
</comment>
<evidence type="ECO:0000256" key="7">
    <source>
        <dbReference type="ARBA" id="ARBA00023274"/>
    </source>
</evidence>
<feature type="non-terminal residue" evidence="11">
    <location>
        <position position="144"/>
    </location>
</feature>
<evidence type="ECO:0000256" key="3">
    <source>
        <dbReference type="ARBA" id="ARBA00020414"/>
    </source>
</evidence>
<dbReference type="OrthoDB" id="360923at2759"/>
<evidence type="ECO:0000256" key="4">
    <source>
        <dbReference type="ARBA" id="ARBA00022490"/>
    </source>
</evidence>
<evidence type="ECO:0000259" key="10">
    <source>
        <dbReference type="Pfam" id="PF05486"/>
    </source>
</evidence>
<dbReference type="PANTHER" id="PTHR12834:SF12">
    <property type="entry name" value="SIGNAL RECOGNITION PARTICLE 9 KDA PROTEIN"/>
    <property type="match status" value="1"/>
</dbReference>
<feature type="domain" description="SRP9" evidence="10">
    <location>
        <begin position="14"/>
        <end position="82"/>
    </location>
</feature>
<dbReference type="PANTHER" id="PTHR12834">
    <property type="entry name" value="SIGNAL RECOGNITION PARTICLE 9 KDA PROTEIN"/>
    <property type="match status" value="1"/>
</dbReference>
<reference evidence="11" key="1">
    <citation type="submission" date="2021-06" db="EMBL/GenBank/DDBJ databases">
        <authorList>
            <person name="Kallberg Y."/>
            <person name="Tangrot J."/>
            <person name="Rosling A."/>
        </authorList>
    </citation>
    <scope>NUCLEOTIDE SEQUENCE</scope>
    <source>
        <strain evidence="11">CL551</strain>
    </source>
</reference>
<evidence type="ECO:0000256" key="5">
    <source>
        <dbReference type="ARBA" id="ARBA00022884"/>
    </source>
</evidence>
<dbReference type="FunFam" id="3.30.720.10:FF:000001">
    <property type="entry name" value="Signal recognition particle 9 kDa protein"/>
    <property type="match status" value="1"/>
</dbReference>
<keyword evidence="6" id="KW-0733">Signal recognition particle</keyword>
<evidence type="ECO:0000256" key="9">
    <source>
        <dbReference type="SAM" id="MobiDB-lite"/>
    </source>
</evidence>
<dbReference type="AlphaFoldDB" id="A0A9N9IGW1"/>
<protein>
    <recommendedName>
        <fullName evidence="3">Signal recognition particle 9 kDa protein</fullName>
    </recommendedName>
</protein>
<keyword evidence="7" id="KW-0687">Ribonucleoprotein</keyword>
<name>A0A9N9IGW1_9GLOM</name>
<dbReference type="EMBL" id="CAJVPV010027239">
    <property type="protein sequence ID" value="CAG8733615.1"/>
    <property type="molecule type" value="Genomic_DNA"/>
</dbReference>
<dbReference type="GO" id="GO:0005786">
    <property type="term" value="C:signal recognition particle, endoplasmic reticulum targeting"/>
    <property type="evidence" value="ECO:0007669"/>
    <property type="project" value="UniProtKB-KW"/>
</dbReference>
<dbReference type="SUPFAM" id="SSF54762">
    <property type="entry name" value="Signal recognition particle alu RNA binding heterodimer, SRP9/14"/>
    <property type="match status" value="1"/>
</dbReference>
<keyword evidence="5" id="KW-0694">RNA-binding</keyword>
<dbReference type="GO" id="GO:0008312">
    <property type="term" value="F:7S RNA binding"/>
    <property type="evidence" value="ECO:0007669"/>
    <property type="project" value="InterPro"/>
</dbReference>
<feature type="compositionally biased region" description="Polar residues" evidence="9">
    <location>
        <begin position="92"/>
        <end position="114"/>
    </location>
</feature>
<organism evidence="11 12">
    <name type="scientific">Acaulospora morrowiae</name>
    <dbReference type="NCBI Taxonomy" id="94023"/>
    <lineage>
        <taxon>Eukaryota</taxon>
        <taxon>Fungi</taxon>
        <taxon>Fungi incertae sedis</taxon>
        <taxon>Mucoromycota</taxon>
        <taxon>Glomeromycotina</taxon>
        <taxon>Glomeromycetes</taxon>
        <taxon>Diversisporales</taxon>
        <taxon>Acaulosporaceae</taxon>
        <taxon>Acaulospora</taxon>
    </lineage>
</organism>
<dbReference type="InterPro" id="IPR039432">
    <property type="entry name" value="SRP9_dom"/>
</dbReference>
<dbReference type="InterPro" id="IPR009018">
    <property type="entry name" value="Signal_recog_particle_SRP9/14"/>
</dbReference>